<keyword evidence="3" id="KW-1185">Reference proteome</keyword>
<dbReference type="InterPro" id="IPR029063">
    <property type="entry name" value="SAM-dependent_MTases_sf"/>
</dbReference>
<accession>A0A5C6RW12</accession>
<keyword evidence="2" id="KW-0489">Methyltransferase</keyword>
<keyword evidence="2" id="KW-0808">Transferase</keyword>
<dbReference type="Pfam" id="PF05050">
    <property type="entry name" value="Methyltransf_21"/>
    <property type="match status" value="1"/>
</dbReference>
<sequence>MTKTKKMREALLNALDKVERLAAGSKWERALALPARYAFAIGYREALYRFRPKPLLCSAPTFFGAQMQVALPAGTDLYLLGGKSHQSEIRLARYMIHTLQPGDAFVDIGAHYGYFALLGCTLTGEQGEVLAFEASRPNFHILAHNLAPYAQAKAVHAAVSDQSAPLTFYEFGALYSEYSTMDISQFEGEPWLDKHPPTAHTIAALPLPEALKGMQRSPRMIKIDVEGAEDKVIAGGRAWLSAHRPAIVMEYLSQERGNTAHRQALSILSGLGYTLHTLSASGRPLPCPDPDAWLVQQGEDSDNLLFLHPQQHQ</sequence>
<dbReference type="InterPro" id="IPR052514">
    <property type="entry name" value="SAM-dependent_MTase"/>
</dbReference>
<dbReference type="InterPro" id="IPR006342">
    <property type="entry name" value="FkbM_mtfrase"/>
</dbReference>
<evidence type="ECO:0000313" key="2">
    <source>
        <dbReference type="EMBL" id="TXB66297.1"/>
    </source>
</evidence>
<comment type="caution">
    <text evidence="2">The sequence shown here is derived from an EMBL/GenBank/DDBJ whole genome shotgun (WGS) entry which is preliminary data.</text>
</comment>
<dbReference type="PANTHER" id="PTHR34203:SF15">
    <property type="entry name" value="SLL1173 PROTEIN"/>
    <property type="match status" value="1"/>
</dbReference>
<dbReference type="SUPFAM" id="SSF53335">
    <property type="entry name" value="S-adenosyl-L-methionine-dependent methyltransferases"/>
    <property type="match status" value="1"/>
</dbReference>
<dbReference type="OrthoDB" id="9812600at2"/>
<dbReference type="PANTHER" id="PTHR34203">
    <property type="entry name" value="METHYLTRANSFERASE, FKBM FAMILY PROTEIN"/>
    <property type="match status" value="1"/>
</dbReference>
<dbReference type="Gene3D" id="3.40.50.150">
    <property type="entry name" value="Vaccinia Virus protein VP39"/>
    <property type="match status" value="1"/>
</dbReference>
<gene>
    <name evidence="2" type="ORF">FRY97_05655</name>
</gene>
<dbReference type="GO" id="GO:0032259">
    <property type="term" value="P:methylation"/>
    <property type="evidence" value="ECO:0007669"/>
    <property type="project" value="UniProtKB-KW"/>
</dbReference>
<dbReference type="Proteomes" id="UP000321580">
    <property type="component" value="Unassembled WGS sequence"/>
</dbReference>
<dbReference type="NCBIfam" id="TIGR01444">
    <property type="entry name" value="fkbM_fam"/>
    <property type="match status" value="1"/>
</dbReference>
<name>A0A5C6RW12_9BACT</name>
<dbReference type="RefSeq" id="WP_147166466.1">
    <property type="nucleotide sequence ID" value="NZ_VOOR01000008.1"/>
</dbReference>
<evidence type="ECO:0000259" key="1">
    <source>
        <dbReference type="Pfam" id="PF05050"/>
    </source>
</evidence>
<feature type="domain" description="Methyltransferase FkbM" evidence="1">
    <location>
        <begin position="107"/>
        <end position="274"/>
    </location>
</feature>
<reference evidence="2 3" key="1">
    <citation type="submission" date="2019-08" db="EMBL/GenBank/DDBJ databases">
        <title>Genome of Phaeodactylibacter luteus.</title>
        <authorList>
            <person name="Bowman J.P."/>
        </authorList>
    </citation>
    <scope>NUCLEOTIDE SEQUENCE [LARGE SCALE GENOMIC DNA]</scope>
    <source>
        <strain evidence="2 3">KCTC 42180</strain>
    </source>
</reference>
<proteinExistence type="predicted"/>
<dbReference type="EMBL" id="VOOR01000008">
    <property type="protein sequence ID" value="TXB66297.1"/>
    <property type="molecule type" value="Genomic_DNA"/>
</dbReference>
<dbReference type="AlphaFoldDB" id="A0A5C6RW12"/>
<evidence type="ECO:0000313" key="3">
    <source>
        <dbReference type="Proteomes" id="UP000321580"/>
    </source>
</evidence>
<organism evidence="2 3">
    <name type="scientific">Phaeodactylibacter luteus</name>
    <dbReference type="NCBI Taxonomy" id="1564516"/>
    <lineage>
        <taxon>Bacteria</taxon>
        <taxon>Pseudomonadati</taxon>
        <taxon>Bacteroidota</taxon>
        <taxon>Saprospiria</taxon>
        <taxon>Saprospirales</taxon>
        <taxon>Haliscomenobacteraceae</taxon>
        <taxon>Phaeodactylibacter</taxon>
    </lineage>
</organism>
<protein>
    <submittedName>
        <fullName evidence="2">FkbM family methyltransferase</fullName>
    </submittedName>
</protein>
<dbReference type="GO" id="GO:0008168">
    <property type="term" value="F:methyltransferase activity"/>
    <property type="evidence" value="ECO:0007669"/>
    <property type="project" value="UniProtKB-KW"/>
</dbReference>